<evidence type="ECO:0000256" key="1">
    <source>
        <dbReference type="SAM" id="Phobius"/>
    </source>
</evidence>
<feature type="transmembrane region" description="Helical" evidence="1">
    <location>
        <begin position="25"/>
        <end position="42"/>
    </location>
</feature>
<proteinExistence type="predicted"/>
<evidence type="ECO:0000313" key="3">
    <source>
        <dbReference type="Proteomes" id="UP000295215"/>
    </source>
</evidence>
<dbReference type="EMBL" id="SOAG01000015">
    <property type="protein sequence ID" value="TDS57532.1"/>
    <property type="molecule type" value="Genomic_DNA"/>
</dbReference>
<gene>
    <name evidence="2" type="ORF">C8P70_11531</name>
</gene>
<comment type="caution">
    <text evidence="2">The sequence shown here is derived from an EMBL/GenBank/DDBJ whole genome shotgun (WGS) entry which is preliminary data.</text>
</comment>
<protein>
    <recommendedName>
        <fullName evidence="4">Yip1-like protein</fullName>
    </recommendedName>
</protein>
<name>A0A4R7EUB3_9FLAO</name>
<dbReference type="RefSeq" id="WP_243832686.1">
    <property type="nucleotide sequence ID" value="NZ_SOAG01000015.1"/>
</dbReference>
<feature type="transmembrane region" description="Helical" evidence="1">
    <location>
        <begin position="139"/>
        <end position="168"/>
    </location>
</feature>
<keyword evidence="1" id="KW-0812">Transmembrane</keyword>
<reference evidence="2 3" key="1">
    <citation type="submission" date="2019-03" db="EMBL/GenBank/DDBJ databases">
        <title>Genomic Encyclopedia of Archaeal and Bacterial Type Strains, Phase II (KMG-II): from individual species to whole genera.</title>
        <authorList>
            <person name="Goeker M."/>
        </authorList>
    </citation>
    <scope>NUCLEOTIDE SEQUENCE [LARGE SCALE GENOMIC DNA]</scope>
    <source>
        <strain evidence="2 3">DSM 28213</strain>
    </source>
</reference>
<keyword evidence="1" id="KW-1133">Transmembrane helix</keyword>
<sequence length="205" mass="23483">MNNLNQTIMIKFITKPFEKFQEKQLLLIGISTALVFSLLQLLSKCRQIAILKTVETTEYPNFFQIIADNIISTLLMSLVLFALGKYINSKTRFIDILNTVLIARIPLYIPILFSINGYMNNITEPLIEKITNTSEFTNLSIPLMSLIVFTIFGLLIVLFLIGFGYYIYQGFKTATHLKKTSQIILFILLILITDIIPTRLLTTLY</sequence>
<keyword evidence="3" id="KW-1185">Reference proteome</keyword>
<keyword evidence="1" id="KW-0472">Membrane</keyword>
<accession>A0A4R7EUB3</accession>
<organism evidence="2 3">
    <name type="scientific">Myroides indicus</name>
    <dbReference type="NCBI Taxonomy" id="1323422"/>
    <lineage>
        <taxon>Bacteria</taxon>
        <taxon>Pseudomonadati</taxon>
        <taxon>Bacteroidota</taxon>
        <taxon>Flavobacteriia</taxon>
        <taxon>Flavobacteriales</taxon>
        <taxon>Flavobacteriaceae</taxon>
        <taxon>Myroides</taxon>
    </lineage>
</organism>
<dbReference type="AlphaFoldDB" id="A0A4R7EUB3"/>
<evidence type="ECO:0000313" key="2">
    <source>
        <dbReference type="EMBL" id="TDS57532.1"/>
    </source>
</evidence>
<evidence type="ECO:0008006" key="4">
    <source>
        <dbReference type="Google" id="ProtNLM"/>
    </source>
</evidence>
<feature type="transmembrane region" description="Helical" evidence="1">
    <location>
        <begin position="62"/>
        <end position="84"/>
    </location>
</feature>
<dbReference type="Proteomes" id="UP000295215">
    <property type="component" value="Unassembled WGS sequence"/>
</dbReference>
<feature type="transmembrane region" description="Helical" evidence="1">
    <location>
        <begin position="180"/>
        <end position="201"/>
    </location>
</feature>
<feature type="transmembrane region" description="Helical" evidence="1">
    <location>
        <begin position="96"/>
        <end position="119"/>
    </location>
</feature>